<reference evidence="15" key="1">
    <citation type="journal article" date="2020" name="Nat. Ecol. Evol.">
        <title>Deeply conserved synteny resolves early events in vertebrate evolution.</title>
        <authorList>
            <person name="Simakov O."/>
            <person name="Marletaz F."/>
            <person name="Yue J.X."/>
            <person name="O'Connell B."/>
            <person name="Jenkins J."/>
            <person name="Brandt A."/>
            <person name="Calef R."/>
            <person name="Tung C.H."/>
            <person name="Huang T.K."/>
            <person name="Schmutz J."/>
            <person name="Satoh N."/>
            <person name="Yu J.K."/>
            <person name="Putnam N.H."/>
            <person name="Green R.E."/>
            <person name="Rokhsar D.S."/>
        </authorList>
    </citation>
    <scope>NUCLEOTIDE SEQUENCE [LARGE SCALE GENOMIC DNA]</scope>
    <source>
        <strain evidence="15">S238N-H82</strain>
    </source>
</reference>
<evidence type="ECO:0000256" key="3">
    <source>
        <dbReference type="ARBA" id="ARBA00022475"/>
    </source>
</evidence>
<dbReference type="PANTHER" id="PTHR45930">
    <property type="entry name" value="G-PROTEIN COUPLED RECEPTOR 124-LIKE PROTEIN"/>
    <property type="match status" value="1"/>
</dbReference>
<dbReference type="SUPFAM" id="SSF52047">
    <property type="entry name" value="RNI-like"/>
    <property type="match status" value="1"/>
</dbReference>
<keyword evidence="5 12" id="KW-0812">Transmembrane</keyword>
<keyword evidence="10" id="KW-1015">Disulfide bond</keyword>
<dbReference type="InterPro" id="IPR032675">
    <property type="entry name" value="LRR_dom_sf"/>
</dbReference>
<sequence length="877" mass="96837">MQDTKSIMGEKLPCLLLCLPIILRVCGSTEASCHLVGLTADCTNQGLTSVPQNLPTNITRSNLQHNLITTLNQSDFSQYRSWTTLDLGNNSISTVNSQAFYYLSSLTFLDLLGNDLTNLLSDMFTGLGNLQTLYLDDNEISNIQAGTFNATSQLKTLALHHNKLTNLRSDMFTGLGNLKQLFLYNNEISDIQAGTFTPTTQLTTLSLDYNNLTNLRSDMFTGMGNLTTLGLHHNQLTNLTSDMFMGLENLLTLYLYNNEIIDIQAGTFNSTPHLKTLGLHHNKLTNLRSDMFMGLGNLEKLYLYNNEISNIQAQTFTPTSQLTVLSLHNNKLTSLNSTIFQGLENLEQLYLYNNEISNIKAGTFTPTSTLSNLNLDHNKLTRLGPGMFTGLENLQKLFLDNNEINDIQAGTFGPTSSLRSLNLYHNRLTRLGPGMFTGLGNLQKLFLDNNEISDIQTGTFGPTSNLKSLTLYQNRLTLFKAEIFPTVSELQLQNNQIESLSSTAYDKLSSISTVYIDNNPWQCDCRMLPFRQKMMGSRAFENQIKCKGPSNFYGQNLVDINPEDLTSVCTEPKIMRFGRSDNNTVVQGETLHLICEASGIPTPDITVILPSGLNATVESDGRVTMDMNGTITITNVTAADAGLYVCTATSHVGSSSARLSVDVQLNVVPTAVTNTSYTTNTTLPPPSKKLEPTSHTFSLPVLIGSVCGAVLATALLVAIVPTIWLKKRSQTPHSGSYSRVFFKNKNTGGTVVLHSHDEEEEYERPYTGRGHRDNPAFDMLEEDDYEVIPPSPPPRNIPGLPGDQQCGSAATHTADSCNPQEPIYENEYEAVKDDVHYENSHVKAAAAKDAEEDIRVIVEDYDGHDYLSFTTTKKSDP</sequence>
<dbReference type="FunFam" id="2.60.40.10:FF:002224">
    <property type="entry name" value="Uncharacterized protein"/>
    <property type="match status" value="1"/>
</dbReference>
<evidence type="ECO:0000256" key="10">
    <source>
        <dbReference type="ARBA" id="ARBA00023157"/>
    </source>
</evidence>
<keyword evidence="4" id="KW-0433">Leucine-rich repeat</keyword>
<dbReference type="SMART" id="SM00408">
    <property type="entry name" value="IGc2"/>
    <property type="match status" value="1"/>
</dbReference>
<dbReference type="GO" id="GO:0038023">
    <property type="term" value="F:signaling receptor activity"/>
    <property type="evidence" value="ECO:0000318"/>
    <property type="project" value="GO_Central"/>
</dbReference>
<evidence type="ECO:0000256" key="8">
    <source>
        <dbReference type="ARBA" id="ARBA00022989"/>
    </source>
</evidence>
<keyword evidence="3" id="KW-1003">Cell membrane</keyword>
<evidence type="ECO:0000256" key="5">
    <source>
        <dbReference type="ARBA" id="ARBA00022692"/>
    </source>
</evidence>
<dbReference type="PROSITE" id="PS50835">
    <property type="entry name" value="IG_LIKE"/>
    <property type="match status" value="1"/>
</dbReference>
<dbReference type="Gene3D" id="3.80.10.10">
    <property type="entry name" value="Ribonuclease Inhibitor"/>
    <property type="match status" value="4"/>
</dbReference>
<organism evidence="15 16">
    <name type="scientific">Branchiostoma floridae</name>
    <name type="common">Florida lancelet</name>
    <name type="synonym">Amphioxus</name>
    <dbReference type="NCBI Taxonomy" id="7739"/>
    <lineage>
        <taxon>Eukaryota</taxon>
        <taxon>Metazoa</taxon>
        <taxon>Chordata</taxon>
        <taxon>Cephalochordata</taxon>
        <taxon>Leptocardii</taxon>
        <taxon>Amphioxiformes</taxon>
        <taxon>Branchiostomatidae</taxon>
        <taxon>Branchiostoma</taxon>
    </lineage>
</organism>
<dbReference type="SMART" id="SM00082">
    <property type="entry name" value="LRRCT"/>
    <property type="match status" value="1"/>
</dbReference>
<evidence type="ECO:0000313" key="15">
    <source>
        <dbReference type="Proteomes" id="UP000001554"/>
    </source>
</evidence>
<gene>
    <name evidence="16" type="primary">LOC118416639</name>
</gene>
<feature type="domain" description="Ig-like" evidence="14">
    <location>
        <begin position="572"/>
        <end position="664"/>
    </location>
</feature>
<dbReference type="Pfam" id="PF13855">
    <property type="entry name" value="LRR_8"/>
    <property type="match status" value="4"/>
</dbReference>
<dbReference type="AlphaFoldDB" id="A0A9J7L823"/>
<feature type="signal peptide" evidence="13">
    <location>
        <begin position="1"/>
        <end position="31"/>
    </location>
</feature>
<dbReference type="SUPFAM" id="SSF52058">
    <property type="entry name" value="L domain-like"/>
    <property type="match status" value="1"/>
</dbReference>
<name>A0A9J7L823_BRAFL</name>
<dbReference type="Pfam" id="PF13927">
    <property type="entry name" value="Ig_3"/>
    <property type="match status" value="1"/>
</dbReference>
<dbReference type="OMA" id="THTADSC"/>
<dbReference type="Gene3D" id="2.60.40.10">
    <property type="entry name" value="Immunoglobulins"/>
    <property type="match status" value="1"/>
</dbReference>
<dbReference type="InterPro" id="IPR007110">
    <property type="entry name" value="Ig-like_dom"/>
</dbReference>
<proteinExistence type="inferred from homology"/>
<keyword evidence="9 12" id="KW-0472">Membrane</keyword>
<evidence type="ECO:0000256" key="13">
    <source>
        <dbReference type="SAM" id="SignalP"/>
    </source>
</evidence>
<dbReference type="FunFam" id="3.80.10.10:FF:000169">
    <property type="entry name" value="TLR4 interactor with leucine rich repeats"/>
    <property type="match status" value="1"/>
</dbReference>
<evidence type="ECO:0000256" key="11">
    <source>
        <dbReference type="ARBA" id="ARBA00023170"/>
    </source>
</evidence>
<keyword evidence="15" id="KW-1185">Reference proteome</keyword>
<dbReference type="InterPro" id="IPR000483">
    <property type="entry name" value="Cys-rich_flank_reg_C"/>
</dbReference>
<comment type="subcellular location">
    <subcellularLocation>
        <location evidence="1">Cell membrane</location>
    </subcellularLocation>
</comment>
<dbReference type="InterPro" id="IPR013783">
    <property type="entry name" value="Ig-like_fold"/>
</dbReference>
<dbReference type="InterPro" id="IPR001611">
    <property type="entry name" value="Leu-rich_rpt"/>
</dbReference>
<feature type="transmembrane region" description="Helical" evidence="12">
    <location>
        <begin position="697"/>
        <end position="725"/>
    </location>
</feature>
<dbReference type="OrthoDB" id="676979at2759"/>
<keyword evidence="8 12" id="KW-1133">Transmembrane helix</keyword>
<dbReference type="InterPro" id="IPR051963">
    <property type="entry name" value="Adhesion_GPCR_A"/>
</dbReference>
<evidence type="ECO:0000256" key="4">
    <source>
        <dbReference type="ARBA" id="ARBA00022614"/>
    </source>
</evidence>
<evidence type="ECO:0000256" key="1">
    <source>
        <dbReference type="ARBA" id="ARBA00004236"/>
    </source>
</evidence>
<dbReference type="Pfam" id="PF13306">
    <property type="entry name" value="LRR_5"/>
    <property type="match status" value="1"/>
</dbReference>
<dbReference type="RefSeq" id="XP_035677696.1">
    <property type="nucleotide sequence ID" value="XM_035821803.1"/>
</dbReference>
<accession>A0A9J7L823</accession>
<dbReference type="SMART" id="SM00365">
    <property type="entry name" value="LRR_SD22"/>
    <property type="match status" value="7"/>
</dbReference>
<dbReference type="FunFam" id="3.80.10.10:FF:001438">
    <property type="entry name" value="Uncharacterized protein"/>
    <property type="match status" value="1"/>
</dbReference>
<keyword evidence="7" id="KW-0677">Repeat</keyword>
<dbReference type="InterPro" id="IPR003598">
    <property type="entry name" value="Ig_sub2"/>
</dbReference>
<protein>
    <submittedName>
        <fullName evidence="16">Insulin-like growth factor-binding protein complex acid labile subunit</fullName>
    </submittedName>
</protein>
<evidence type="ECO:0000256" key="12">
    <source>
        <dbReference type="SAM" id="Phobius"/>
    </source>
</evidence>
<evidence type="ECO:0000256" key="7">
    <source>
        <dbReference type="ARBA" id="ARBA00022737"/>
    </source>
</evidence>
<dbReference type="PROSITE" id="PS51450">
    <property type="entry name" value="LRR"/>
    <property type="match status" value="10"/>
</dbReference>
<evidence type="ECO:0000256" key="9">
    <source>
        <dbReference type="ARBA" id="ARBA00023136"/>
    </source>
</evidence>
<dbReference type="SMART" id="SM00409">
    <property type="entry name" value="IG"/>
    <property type="match status" value="1"/>
</dbReference>
<evidence type="ECO:0000256" key="2">
    <source>
        <dbReference type="ARBA" id="ARBA00007343"/>
    </source>
</evidence>
<dbReference type="InterPro" id="IPR026906">
    <property type="entry name" value="LRR_5"/>
</dbReference>
<evidence type="ECO:0000313" key="16">
    <source>
        <dbReference type="RefSeq" id="XP_035677696.1"/>
    </source>
</evidence>
<feature type="chain" id="PRO_5039953512" evidence="13">
    <location>
        <begin position="32"/>
        <end position="877"/>
    </location>
</feature>
<dbReference type="GO" id="GO:0051965">
    <property type="term" value="P:positive regulation of synapse assembly"/>
    <property type="evidence" value="ECO:0000318"/>
    <property type="project" value="GO_Central"/>
</dbReference>
<dbReference type="Proteomes" id="UP000001554">
    <property type="component" value="Chromosome 5"/>
</dbReference>
<evidence type="ECO:0000259" key="14">
    <source>
        <dbReference type="PROSITE" id="PS50835"/>
    </source>
</evidence>
<keyword evidence="11" id="KW-0675">Receptor</keyword>
<dbReference type="InterPro" id="IPR036179">
    <property type="entry name" value="Ig-like_dom_sf"/>
</dbReference>
<reference evidence="16" key="2">
    <citation type="submission" date="2025-08" db="UniProtKB">
        <authorList>
            <consortium name="RefSeq"/>
        </authorList>
    </citation>
    <scope>IDENTIFICATION</scope>
    <source>
        <strain evidence="16">S238N-H82</strain>
        <tissue evidence="16">Testes</tissue>
    </source>
</reference>
<dbReference type="SUPFAM" id="SSF48726">
    <property type="entry name" value="Immunoglobulin"/>
    <property type="match status" value="1"/>
</dbReference>
<dbReference type="GO" id="GO:0005886">
    <property type="term" value="C:plasma membrane"/>
    <property type="evidence" value="ECO:0000318"/>
    <property type="project" value="GO_Central"/>
</dbReference>
<evidence type="ECO:0000256" key="6">
    <source>
        <dbReference type="ARBA" id="ARBA00022729"/>
    </source>
</evidence>
<comment type="similarity">
    <text evidence="2">Belongs to the G-protein coupled receptor 2 family. Adhesion G-protein coupled receptor (ADGR) subfamily.</text>
</comment>
<dbReference type="KEGG" id="bfo:118416639"/>
<dbReference type="InterPro" id="IPR003591">
    <property type="entry name" value="Leu-rich_rpt_typical-subtyp"/>
</dbReference>
<keyword evidence="6 13" id="KW-0732">Signal</keyword>
<dbReference type="PANTHER" id="PTHR45930:SF4">
    <property type="entry name" value="ADHESION G PROTEIN-COUPLED RECEPTOR A3"/>
    <property type="match status" value="1"/>
</dbReference>
<dbReference type="GeneID" id="118416639"/>
<dbReference type="SMART" id="SM00369">
    <property type="entry name" value="LRR_TYP"/>
    <property type="match status" value="17"/>
</dbReference>
<dbReference type="InterPro" id="IPR003599">
    <property type="entry name" value="Ig_sub"/>
</dbReference>